<organism evidence="10 11">
    <name type="scientific">Selenomonas ruminis</name>
    <dbReference type="NCBI Taxonomy" id="2593411"/>
    <lineage>
        <taxon>Bacteria</taxon>
        <taxon>Bacillati</taxon>
        <taxon>Bacillota</taxon>
        <taxon>Negativicutes</taxon>
        <taxon>Selenomonadales</taxon>
        <taxon>Selenomonadaceae</taxon>
        <taxon>Selenomonas</taxon>
    </lineage>
</organism>
<comment type="caution">
    <text evidence="10">The sequence shown here is derived from an EMBL/GenBank/DDBJ whole genome shotgun (WGS) entry which is preliminary data.</text>
</comment>
<dbReference type="InterPro" id="IPR037925">
    <property type="entry name" value="FlgE/F/G-like"/>
</dbReference>
<comment type="subcellular location">
    <subcellularLocation>
        <location evidence="1 5">Bacterial flagellum basal body</location>
    </subcellularLocation>
</comment>
<gene>
    <name evidence="10" type="ORF">FZ040_08085</name>
</gene>
<dbReference type="InterPro" id="IPR020013">
    <property type="entry name" value="Flagellar_FlgE/F/G"/>
</dbReference>
<feature type="domain" description="Flagellar basal-body/hook protein C-terminal" evidence="7">
    <location>
        <begin position="641"/>
        <end position="685"/>
    </location>
</feature>
<dbReference type="PANTHER" id="PTHR30435">
    <property type="entry name" value="FLAGELLAR PROTEIN"/>
    <property type="match status" value="1"/>
</dbReference>
<dbReference type="Gene3D" id="2.60.98.20">
    <property type="entry name" value="Flagellar hook protein FlgE"/>
    <property type="match status" value="1"/>
</dbReference>
<dbReference type="NCBIfam" id="TIGR03506">
    <property type="entry name" value="FlgEFG_subfam"/>
    <property type="match status" value="2"/>
</dbReference>
<dbReference type="EMBL" id="VTOY01000005">
    <property type="protein sequence ID" value="TYZ22597.1"/>
    <property type="molecule type" value="Genomic_DNA"/>
</dbReference>
<keyword evidence="10" id="KW-0282">Flagellum</keyword>
<comment type="similarity">
    <text evidence="2 5">Belongs to the flagella basal body rod proteins family.</text>
</comment>
<evidence type="ECO:0000313" key="10">
    <source>
        <dbReference type="EMBL" id="TYZ22597.1"/>
    </source>
</evidence>
<dbReference type="InterPro" id="IPR037058">
    <property type="entry name" value="Falgellar_hook_FlgE_sf"/>
</dbReference>
<dbReference type="InterPro" id="IPR019776">
    <property type="entry name" value="Flagellar_basal_body_rod_CS"/>
</dbReference>
<keyword evidence="10" id="KW-0966">Cell projection</keyword>
<dbReference type="AlphaFoldDB" id="A0A5D6W3U5"/>
<evidence type="ECO:0000259" key="8">
    <source>
        <dbReference type="Pfam" id="PF07559"/>
    </source>
</evidence>
<dbReference type="Pfam" id="PF22692">
    <property type="entry name" value="LlgE_F_G_D1"/>
    <property type="match status" value="1"/>
</dbReference>
<feature type="domain" description="Flagellar basal body rod protein N-terminal" evidence="6">
    <location>
        <begin position="5"/>
        <end position="35"/>
    </location>
</feature>
<evidence type="ECO:0000256" key="3">
    <source>
        <dbReference type="ARBA" id="ARBA00019015"/>
    </source>
</evidence>
<protein>
    <recommendedName>
        <fullName evidence="3 5">Flagellar hook protein FlgE</fullName>
    </recommendedName>
</protein>
<dbReference type="Pfam" id="PF07559">
    <property type="entry name" value="FlgE_D2"/>
    <property type="match status" value="1"/>
</dbReference>
<evidence type="ECO:0000256" key="4">
    <source>
        <dbReference type="ARBA" id="ARBA00023143"/>
    </source>
</evidence>
<dbReference type="OrthoDB" id="9804559at2"/>
<evidence type="ECO:0000259" key="6">
    <source>
        <dbReference type="Pfam" id="PF00460"/>
    </source>
</evidence>
<name>A0A5D6W3U5_9FIRM</name>
<dbReference type="Pfam" id="PF06429">
    <property type="entry name" value="Flg_bbr_C"/>
    <property type="match status" value="1"/>
</dbReference>
<dbReference type="Proteomes" id="UP000323646">
    <property type="component" value="Unassembled WGS sequence"/>
</dbReference>
<dbReference type="SUPFAM" id="SSF117143">
    <property type="entry name" value="Flagellar hook protein flgE"/>
    <property type="match status" value="1"/>
</dbReference>
<keyword evidence="10" id="KW-0969">Cilium</keyword>
<evidence type="ECO:0000259" key="9">
    <source>
        <dbReference type="Pfam" id="PF22692"/>
    </source>
</evidence>
<evidence type="ECO:0000256" key="5">
    <source>
        <dbReference type="RuleBase" id="RU362116"/>
    </source>
</evidence>
<evidence type="ECO:0000313" key="11">
    <source>
        <dbReference type="Proteomes" id="UP000323646"/>
    </source>
</evidence>
<dbReference type="InterPro" id="IPR011491">
    <property type="entry name" value="FlgE_D2"/>
</dbReference>
<evidence type="ECO:0000259" key="7">
    <source>
        <dbReference type="Pfam" id="PF06429"/>
    </source>
</evidence>
<comment type="function">
    <text evidence="5">A flexible structure which links the flagellar filament to the drive apparatus in the basal body.</text>
</comment>
<keyword evidence="11" id="KW-1185">Reference proteome</keyword>
<dbReference type="PROSITE" id="PS00588">
    <property type="entry name" value="FLAGELLA_BB_ROD"/>
    <property type="match status" value="1"/>
</dbReference>
<feature type="domain" description="Flagellar hook protein FlgE D2" evidence="8">
    <location>
        <begin position="458"/>
        <end position="566"/>
    </location>
</feature>
<evidence type="ECO:0000256" key="1">
    <source>
        <dbReference type="ARBA" id="ARBA00004117"/>
    </source>
</evidence>
<feature type="domain" description="Flagellar hook protein FlgE/F/G-like D1" evidence="9">
    <location>
        <begin position="97"/>
        <end position="157"/>
    </location>
</feature>
<reference evidence="10 11" key="1">
    <citation type="submission" date="2019-08" db="EMBL/GenBank/DDBJ databases">
        <title>Selenomonas sp. mPRGC5 and Selenomonas sp. mPRGC8 isolated from ruminal fluid of dairy goat (Capra hircus).</title>
        <authorList>
            <person name="Poothong S."/>
            <person name="Nuengjamnong C."/>
            <person name="Tanasupawat S."/>
        </authorList>
    </citation>
    <scope>NUCLEOTIDE SEQUENCE [LARGE SCALE GENOMIC DNA]</scope>
    <source>
        <strain evidence="11">mPRGC5</strain>
    </source>
</reference>
<dbReference type="RefSeq" id="WP_149171516.1">
    <property type="nucleotide sequence ID" value="NZ_VTOY01000005.1"/>
</dbReference>
<accession>A0A5D6W3U5</accession>
<dbReference type="InterPro" id="IPR010930">
    <property type="entry name" value="Flg_bb/hook_C_dom"/>
</dbReference>
<sequence length="687" mass="71164">MMRSLYSGVSGLKGHQTRMDVIGNNIANVNTTGFKSSRVTFADTLLQTLSGAGSPSANLGGTNPKQIGLGTGVSSIDMLFTDGAVQSTGKNTDLCLSGNGLFVVKKGNETFYTRNGAFEFDANGNLVMPGSGMKVQGYIANNGDISNAAGDPDGDIQIQVGKGMDAAATTLISYTKNLQGDMTGYDISNMIIKYADGTQETINSYTPTKVDKGTISLTTDTGEVIEVDDTAGFNFTTNQVLDGVKLWTENIDSVTANSSGTVDVQVKSGASSTLVSPSPLDLKGLTNGNYSYGGSIALSGTIITNGVTAIGPATNPNSAVEVSFKLDDTYGTSAGTVVKVRIPNPQNATYRDGDTVAFGGFTIGDITANTGAVVNCANGRTDTLTAPYSVTSSAQSYERKGRGTDGSIVAITRNGKGTAYKYNGKEVNSLSIVTSDGKTLSGLLGKNYSSGDTFYSSITTTVTLYDTDGGVHSVPVLFTRTAGAESTWELSLAGGSDTYNTVEDDGTTFSVSLNKSNLVFDGNGRYVSGTASLSTSSSGDRAYDDGDVTLNLSGLTQYAGTSTISNKGDGNASGTLQSVSIDSTGVITGVYSNGVKQAEAKIAIATFNNAAGLTKTGNSLYQESNNSGKVSYDSTGSTITSSALEMSNVDIASEFSDMIVTQRGFQSNSKIITVSDEMLETMINMKR</sequence>
<dbReference type="GO" id="GO:0009424">
    <property type="term" value="C:bacterial-type flagellum hook"/>
    <property type="evidence" value="ECO:0007669"/>
    <property type="project" value="TreeGrafter"/>
</dbReference>
<proteinExistence type="inferred from homology"/>
<dbReference type="InterPro" id="IPR053967">
    <property type="entry name" value="LlgE_F_G-like_D1"/>
</dbReference>
<dbReference type="PANTHER" id="PTHR30435:SF1">
    <property type="entry name" value="FLAGELLAR HOOK PROTEIN FLGE"/>
    <property type="match status" value="1"/>
</dbReference>
<dbReference type="Pfam" id="PF00460">
    <property type="entry name" value="Flg_bb_rod"/>
    <property type="match status" value="1"/>
</dbReference>
<keyword evidence="4 5" id="KW-0975">Bacterial flagellum</keyword>
<dbReference type="GO" id="GO:0005829">
    <property type="term" value="C:cytosol"/>
    <property type="evidence" value="ECO:0007669"/>
    <property type="project" value="TreeGrafter"/>
</dbReference>
<dbReference type="GO" id="GO:0009425">
    <property type="term" value="C:bacterial-type flagellum basal body"/>
    <property type="evidence" value="ECO:0007669"/>
    <property type="project" value="UniProtKB-SubCell"/>
</dbReference>
<dbReference type="InterPro" id="IPR001444">
    <property type="entry name" value="Flag_bb_rod_N"/>
</dbReference>
<evidence type="ECO:0000256" key="2">
    <source>
        <dbReference type="ARBA" id="ARBA00009677"/>
    </source>
</evidence>
<dbReference type="GO" id="GO:0071978">
    <property type="term" value="P:bacterial-type flagellum-dependent swarming motility"/>
    <property type="evidence" value="ECO:0007669"/>
    <property type="project" value="TreeGrafter"/>
</dbReference>